<keyword evidence="1" id="KW-1133">Transmembrane helix</keyword>
<dbReference type="EMBL" id="GL870882">
    <property type="protein sequence ID" value="EIJ87489.1"/>
    <property type="molecule type" value="Genomic_DNA"/>
</dbReference>
<keyword evidence="3" id="KW-1185">Reference proteome</keyword>
<dbReference type="AlphaFoldDB" id="I3EE42"/>
<feature type="transmembrane region" description="Helical" evidence="1">
    <location>
        <begin position="12"/>
        <end position="30"/>
    </location>
</feature>
<keyword evidence="1" id="KW-0472">Membrane</keyword>
<reference evidence="2" key="1">
    <citation type="submission" date="2011-01" db="EMBL/GenBank/DDBJ databases">
        <title>The Genome Sequence of Nematocida parisii strain ERTm3.</title>
        <authorList>
            <consortium name="The Broad Institute Genome Sequencing Platform"/>
            <consortium name="The Broad Institute Genome Sequencing Center for Infectious Disease"/>
            <person name="Cuomo C."/>
            <person name="Troemel E."/>
            <person name="Young S.K."/>
            <person name="Zeng Q."/>
            <person name="Gargeya S."/>
            <person name="Fitzgerald M."/>
            <person name="Haas B."/>
            <person name="Abouelleil A."/>
            <person name="Alvarado L."/>
            <person name="Arachchi H.M."/>
            <person name="Berlin A."/>
            <person name="Chapman S.B."/>
            <person name="Gearin G."/>
            <person name="Goldberg J."/>
            <person name="Griggs A."/>
            <person name="Gujja S."/>
            <person name="Hansen M."/>
            <person name="Heiman D."/>
            <person name="Howarth C."/>
            <person name="Larimer J."/>
            <person name="Lui A."/>
            <person name="MacDonald P.J.P."/>
            <person name="McCowen C."/>
            <person name="Montmayeur A."/>
            <person name="Murphy C."/>
            <person name="Neiman D."/>
            <person name="Pearson M."/>
            <person name="Priest M."/>
            <person name="Roberts A."/>
            <person name="Saif S."/>
            <person name="Shea T."/>
            <person name="Sisk P."/>
            <person name="Stolte C."/>
            <person name="Sykes S."/>
            <person name="Wortman J."/>
            <person name="Nusbaum C."/>
            <person name="Birren B."/>
        </authorList>
    </citation>
    <scope>NUCLEOTIDE SEQUENCE</scope>
    <source>
        <strain evidence="2">ERTm3</strain>
    </source>
</reference>
<name>I3EE42_NEMP3</name>
<dbReference type="InParanoid" id="I3EE42"/>
<dbReference type="Proteomes" id="UP000002872">
    <property type="component" value="Unassembled WGS sequence"/>
</dbReference>
<evidence type="ECO:0000256" key="1">
    <source>
        <dbReference type="SAM" id="Phobius"/>
    </source>
</evidence>
<dbReference type="HOGENOM" id="CLU_2413787_0_0_1"/>
<keyword evidence="1" id="KW-0812">Transmembrane</keyword>
<protein>
    <submittedName>
        <fullName evidence="2">Uncharacterized protein</fullName>
    </submittedName>
</protein>
<evidence type="ECO:0000313" key="2">
    <source>
        <dbReference type="EMBL" id="EIJ87489.1"/>
    </source>
</evidence>
<proteinExistence type="predicted"/>
<dbReference type="VEuPathDB" id="MicrosporidiaDB:NEQG_02370"/>
<evidence type="ECO:0000313" key="3">
    <source>
        <dbReference type="Proteomes" id="UP000002872"/>
    </source>
</evidence>
<accession>I3EE42</accession>
<gene>
    <name evidence="2" type="ORF">NEQG_02370</name>
</gene>
<organism evidence="2 3">
    <name type="scientific">Nematocida parisii (strain ERTm3)</name>
    <name type="common">Nematode killer fungus</name>
    <dbReference type="NCBI Taxonomy" id="935791"/>
    <lineage>
        <taxon>Eukaryota</taxon>
        <taxon>Fungi</taxon>
        <taxon>Fungi incertae sedis</taxon>
        <taxon>Microsporidia</taxon>
        <taxon>Nematocida</taxon>
    </lineage>
</organism>
<sequence length="92" mass="10944">MKIKKRRISLSYSVIGQVLMILLFLGYIWSDVYLDMIVSRIDKYKITYSNRGVLITLPYETILLSDYYALNIASWGDKFFKYMDRHHKNPPT</sequence>